<evidence type="ECO:0000256" key="2">
    <source>
        <dbReference type="ARBA" id="ARBA00006955"/>
    </source>
</evidence>
<evidence type="ECO:0000313" key="17">
    <source>
        <dbReference type="Proteomes" id="UP000796880"/>
    </source>
</evidence>
<evidence type="ECO:0000256" key="1">
    <source>
        <dbReference type="ARBA" id="ARBA00003222"/>
    </source>
</evidence>
<dbReference type="Pfam" id="PF00134">
    <property type="entry name" value="Cyclin_N"/>
    <property type="match status" value="1"/>
</dbReference>
<sequence>MGLSLRSKRDSFLVLSEPYLSNRSRFNHTLTEDKLQAQLYAEVGSDFVAYQGSMDMSKWKELDSKTLGIGQWRIPQPPWTVLKVLRRQGFEAYLVGGCVRDLLLNKVPKDFDVITTANLKQIRKQFHRAQIVGRRFPICMVRVGGSVIDVSSFETVAKHADKKELDFSQVPSGCCKKTITLWRNSMHRDFTINSLFFDPFLNKIYDYANGMADLRSLKLRTLIPAHISFKEDCARILRGIRLAARLGLSFSKDTETAICSLSSSIMSLDKARLMMELNYMLSYGAAEPSLHLLQRFNLLRNLLPFHAAYLDDQQDSVKSSQSSIMLMKLLFNLDKLVSCDRPSDCRLWLGLLAFHIALVINPQNALVVVAFASILYHGEWRKGIKFARENAEVQVNFIPEISRSFISKSDEELAQEISQFASLVQDSVGDFQYYGLRRKSFEINYPVLGQGNLYETRFVLGKVILETMSCGTQQGGKEDVEEENTIVQHINVDGNESNDNMEFCDIKKKQAVIWKDKKRSALRCASYVKQGLVKKLKVIEKIYGPSEQEVILGKEEMVEREECENIAKKDPEVDETCQLPHEELISVLGNMVDETRCQFPNEDEEIIENKKEAAPKKKHRKPLKLPNEGAKVKSKQNAGGVDMGNRKFGQEIKHNRRVLGVINQNLIGGEAYPCVVNKRSFSERHEFYEKKQADPVHRPITRKFAAQIASAKQPCVEEPKKTNPSASDSNGFGDCIFIDEECKSAADQPVPMFLEQTEAVPDETDQMEEVEMEDIIEEEPIVDIDGSDQKNPLAVVDYVEDLYAYYRKMEGVGSVSPNYMAQQPDINEKMRAILIDWLVEVHDKFDLMKETLFLTVNLIDRFLSKQTVVRKKLQLVGLVAMLLACKYEEVSVPVVGDLILISDKAYTRKEVVEMETLMLNTLQFNMSIPTPYVFIRRFLKAAQSDEKFESLSFFFIELSLVEYEMLKFPSSLLAAAAVYAAQCTLYGFKQWSRTCEWHSSYTEDQLMECVRLMVGFHQKAATGKLTGVHRKYCSSKFGYTSKCEPSHLLLQTQAAHQNV</sequence>
<dbReference type="GO" id="GO:0016779">
    <property type="term" value="F:nucleotidyltransferase activity"/>
    <property type="evidence" value="ECO:0007669"/>
    <property type="project" value="InterPro"/>
</dbReference>
<dbReference type="Pfam" id="PF02984">
    <property type="entry name" value="Cyclin_C"/>
    <property type="match status" value="1"/>
</dbReference>
<dbReference type="GO" id="GO:0010332">
    <property type="term" value="P:response to gamma radiation"/>
    <property type="evidence" value="ECO:0007669"/>
    <property type="project" value="UniProtKB-ARBA"/>
</dbReference>
<dbReference type="GO" id="GO:0051301">
    <property type="term" value="P:cell division"/>
    <property type="evidence" value="ECO:0007669"/>
    <property type="project" value="UniProtKB-KW"/>
</dbReference>
<dbReference type="SUPFAM" id="SSF81301">
    <property type="entry name" value="Nucleotidyltransferase"/>
    <property type="match status" value="1"/>
</dbReference>
<evidence type="ECO:0000256" key="3">
    <source>
        <dbReference type="ARBA" id="ARBA00007265"/>
    </source>
</evidence>
<evidence type="ECO:0000256" key="13">
    <source>
        <dbReference type="RuleBase" id="RU003953"/>
    </source>
</evidence>
<dbReference type="InterPro" id="IPR002646">
    <property type="entry name" value="PolA_pol_head_dom"/>
</dbReference>
<evidence type="ECO:0000256" key="7">
    <source>
        <dbReference type="ARBA" id="ARBA00022741"/>
    </source>
</evidence>
<evidence type="ECO:0000256" key="6">
    <source>
        <dbReference type="ARBA" id="ARBA00022679"/>
    </source>
</evidence>
<dbReference type="GO" id="GO:0003723">
    <property type="term" value="F:RNA binding"/>
    <property type="evidence" value="ECO:0007669"/>
    <property type="project" value="UniProtKB-KW"/>
</dbReference>
<dbReference type="InterPro" id="IPR004367">
    <property type="entry name" value="Cyclin_C-dom"/>
</dbReference>
<evidence type="ECO:0000256" key="5">
    <source>
        <dbReference type="ARBA" id="ARBA00022618"/>
    </source>
</evidence>
<dbReference type="Gene3D" id="1.10.3090.10">
    <property type="entry name" value="cca-adding enzyme, domain 2"/>
    <property type="match status" value="1"/>
</dbReference>
<dbReference type="CDD" id="cd05398">
    <property type="entry name" value="NT_ClassII-CCAase"/>
    <property type="match status" value="1"/>
</dbReference>
<keyword evidence="10" id="KW-0131">Cell cycle</keyword>
<dbReference type="InterPro" id="IPR036915">
    <property type="entry name" value="Cyclin-like_sf"/>
</dbReference>
<evidence type="ECO:0000256" key="11">
    <source>
        <dbReference type="ARBA" id="ARBA00032263"/>
    </source>
</evidence>
<evidence type="ECO:0000259" key="15">
    <source>
        <dbReference type="SMART" id="SM01332"/>
    </source>
</evidence>
<feature type="domain" description="Cyclin-like" evidence="14">
    <location>
        <begin position="933"/>
        <end position="1015"/>
    </location>
</feature>
<dbReference type="EMBL" id="VOIH02000008">
    <property type="protein sequence ID" value="KAF3440866.1"/>
    <property type="molecule type" value="Genomic_DNA"/>
</dbReference>
<name>A0A8K0E606_9ROSA</name>
<dbReference type="InterPro" id="IPR013763">
    <property type="entry name" value="Cyclin-like_dom"/>
</dbReference>
<dbReference type="FunFam" id="1.10.472.10:FF:000001">
    <property type="entry name" value="G2/mitotic-specific cyclin"/>
    <property type="match status" value="1"/>
</dbReference>
<dbReference type="CDD" id="cd20567">
    <property type="entry name" value="CYCLIN_AtCycB-like_rpt1"/>
    <property type="match status" value="1"/>
</dbReference>
<dbReference type="SMART" id="SM00385">
    <property type="entry name" value="CYCLIN"/>
    <property type="match status" value="2"/>
</dbReference>
<keyword evidence="9 12" id="KW-0195">Cyclin</keyword>
<dbReference type="InterPro" id="IPR043519">
    <property type="entry name" value="NT_sf"/>
</dbReference>
<dbReference type="Gene3D" id="3.30.460.10">
    <property type="entry name" value="Beta Polymerase, domain 2"/>
    <property type="match status" value="1"/>
</dbReference>
<keyword evidence="8" id="KW-0498">Mitosis</keyword>
<dbReference type="OrthoDB" id="445712at2759"/>
<feature type="domain" description="Cyclin-like" evidence="14">
    <location>
        <begin position="836"/>
        <end position="920"/>
    </location>
</feature>
<dbReference type="FunFam" id="1.10.472.10:FF:000032">
    <property type="entry name" value="G2/mitotic-specific cyclin-1"/>
    <property type="match status" value="1"/>
</dbReference>
<evidence type="ECO:0000256" key="9">
    <source>
        <dbReference type="ARBA" id="ARBA00023127"/>
    </source>
</evidence>
<dbReference type="InterPro" id="IPR048258">
    <property type="entry name" value="Cyclins_cyclin-box"/>
</dbReference>
<keyword evidence="6 13" id="KW-0808">Transferase</keyword>
<gene>
    <name evidence="16" type="ORF">FNV43_RR19152</name>
</gene>
<dbReference type="Gene3D" id="1.10.472.10">
    <property type="entry name" value="Cyclin-like"/>
    <property type="match status" value="2"/>
</dbReference>
<dbReference type="PANTHER" id="PTHR43051">
    <property type="entry name" value="POLYNUCLEOTIDE ADENYLYLTRANSFERASE FAMILY PROTEIN"/>
    <property type="match status" value="1"/>
</dbReference>
<keyword evidence="13" id="KW-0694">RNA-binding</keyword>
<dbReference type="Pfam" id="PF01743">
    <property type="entry name" value="PolyA_pol"/>
    <property type="match status" value="1"/>
</dbReference>
<evidence type="ECO:0000256" key="10">
    <source>
        <dbReference type="ARBA" id="ARBA00023306"/>
    </source>
</evidence>
<dbReference type="AlphaFoldDB" id="A0A8K0E606"/>
<dbReference type="SMART" id="SM01332">
    <property type="entry name" value="Cyclin_C"/>
    <property type="match status" value="1"/>
</dbReference>
<dbReference type="GO" id="GO:0000166">
    <property type="term" value="F:nucleotide binding"/>
    <property type="evidence" value="ECO:0007669"/>
    <property type="project" value="UniProtKB-KW"/>
</dbReference>
<feature type="domain" description="Cyclin C-terminal" evidence="15">
    <location>
        <begin position="929"/>
        <end position="1046"/>
    </location>
</feature>
<evidence type="ECO:0000256" key="8">
    <source>
        <dbReference type="ARBA" id="ARBA00022776"/>
    </source>
</evidence>
<evidence type="ECO:0000259" key="14">
    <source>
        <dbReference type="SMART" id="SM00385"/>
    </source>
</evidence>
<comment type="caution">
    <text evidence="16">The sequence shown here is derived from an EMBL/GenBank/DDBJ whole genome shotgun (WGS) entry which is preliminary data.</text>
</comment>
<protein>
    <recommendedName>
        <fullName evidence="11">B-like cyclin</fullName>
    </recommendedName>
</protein>
<dbReference type="InterPro" id="IPR006671">
    <property type="entry name" value="Cyclin_N"/>
</dbReference>
<evidence type="ECO:0000256" key="12">
    <source>
        <dbReference type="RuleBase" id="RU000383"/>
    </source>
</evidence>
<dbReference type="InterPro" id="IPR032828">
    <property type="entry name" value="PolyA_RNA-bd"/>
</dbReference>
<comment type="function">
    <text evidence="1">Essential for the control of the cell cycle at the G2/M (mitosis) transition.</text>
</comment>
<organism evidence="16 17">
    <name type="scientific">Rhamnella rubrinervis</name>
    <dbReference type="NCBI Taxonomy" id="2594499"/>
    <lineage>
        <taxon>Eukaryota</taxon>
        <taxon>Viridiplantae</taxon>
        <taxon>Streptophyta</taxon>
        <taxon>Embryophyta</taxon>
        <taxon>Tracheophyta</taxon>
        <taxon>Spermatophyta</taxon>
        <taxon>Magnoliopsida</taxon>
        <taxon>eudicotyledons</taxon>
        <taxon>Gunneridae</taxon>
        <taxon>Pentapetalae</taxon>
        <taxon>rosids</taxon>
        <taxon>fabids</taxon>
        <taxon>Rosales</taxon>
        <taxon>Rhamnaceae</taxon>
        <taxon>rhamnoid group</taxon>
        <taxon>Rhamneae</taxon>
        <taxon>Rhamnella</taxon>
    </lineage>
</organism>
<reference evidence="16" key="1">
    <citation type="submission" date="2020-03" db="EMBL/GenBank/DDBJ databases">
        <title>A high-quality chromosome-level genome assembly of a woody plant with both climbing and erect habits, Rhamnella rubrinervis.</title>
        <authorList>
            <person name="Lu Z."/>
            <person name="Yang Y."/>
            <person name="Zhu X."/>
            <person name="Sun Y."/>
        </authorList>
    </citation>
    <scope>NUCLEOTIDE SEQUENCE</scope>
    <source>
        <strain evidence="16">BYM</strain>
        <tissue evidence="16">Leaf</tissue>
    </source>
</reference>
<comment type="similarity">
    <text evidence="3 13">Belongs to the tRNA nucleotidyltransferase/poly(A) polymerase family.</text>
</comment>
<proteinExistence type="inferred from homology"/>
<dbReference type="GO" id="GO:0001680">
    <property type="term" value="P:tRNA 3'-terminal CCA addition"/>
    <property type="evidence" value="ECO:0007669"/>
    <property type="project" value="UniProtKB-ARBA"/>
</dbReference>
<dbReference type="InterPro" id="IPR052191">
    <property type="entry name" value="tRNA_ntf/polyA_polymerase_I"/>
</dbReference>
<dbReference type="SUPFAM" id="SSF47954">
    <property type="entry name" value="Cyclin-like"/>
    <property type="match status" value="2"/>
</dbReference>
<evidence type="ECO:0000313" key="16">
    <source>
        <dbReference type="EMBL" id="KAF3440866.1"/>
    </source>
</evidence>
<dbReference type="SUPFAM" id="SSF81891">
    <property type="entry name" value="Poly A polymerase C-terminal region-like"/>
    <property type="match status" value="1"/>
</dbReference>
<comment type="similarity">
    <text evidence="2">Belongs to the cyclin family. Cyclin AB subfamily.</text>
</comment>
<evidence type="ECO:0000256" key="4">
    <source>
        <dbReference type="ARBA" id="ARBA00011177"/>
    </source>
</evidence>
<dbReference type="Pfam" id="PF12627">
    <property type="entry name" value="PolyA_pol_RNAbd"/>
    <property type="match status" value="1"/>
</dbReference>
<keyword evidence="5" id="KW-0132">Cell division</keyword>
<comment type="subunit">
    <text evidence="4">Interacts with the CDC2 protein kinase to form a serine/threonine kinase holoenzyme complex also known as maturation promoting factor (MPF). The cyclin subunit imparts substrate specificity to the complex.</text>
</comment>
<keyword evidence="17" id="KW-1185">Reference proteome</keyword>
<dbReference type="PANTHER" id="PTHR43051:SF1">
    <property type="entry name" value="POLYNUCLEOTIDE ADENYLYLTRANSFERASE FAMILY PROTEIN"/>
    <property type="match status" value="1"/>
</dbReference>
<dbReference type="PROSITE" id="PS00292">
    <property type="entry name" value="CYCLINS"/>
    <property type="match status" value="1"/>
</dbReference>
<keyword evidence="7" id="KW-0547">Nucleotide-binding</keyword>
<accession>A0A8K0E606</accession>
<dbReference type="Proteomes" id="UP000796880">
    <property type="component" value="Unassembled WGS sequence"/>
</dbReference>